<accession>A0A8T0UG59</accession>
<dbReference type="PANTHER" id="PTHR31325">
    <property type="entry name" value="OS01G0798800 PROTEIN-RELATED"/>
    <property type="match status" value="1"/>
</dbReference>
<sequence>MVLFENINVDCDPSTRLFVSNLTSSYVDQSNEASMVAASVIMFVLAGVFFNLNLFSGISDVSAILDPKVRIVLSSALSLLLPVMSYLFSEAKNAGRSTTKPAGAGTGAAKDLPLQALVILVWMLLVELLRKKVDEIRMKGISSSLQRAGRVVWLGSLVFFNVRSAGRKIIFGVLWILCATTVLQRIAFTEFGKRSYAHGKNARLVASYMAWILGHVGGVKNETSQAGAAQAEHAVPVVHHGAGHDVEHAAQRRTPDDGQQLLKTCRYIVVGEDQLVKEATADGYDLNVDKNGVVVAPGFVTVGDVWSLPGTDSTFAEWDGDQRLRRLCLSFALFKLLRGRFEQHEPLTEEEANNGRELILRGLYYNKVKVDGGHGGTTTTTDSEAVFQVITDDVNFLSEYYHSVVPVIFASPFFLLANYVLLPVVVLGLCLMTVFLCGNGDFRYAMTSILKDNYTLNTGIRNLTLCLLKEVAKKPPNYFFSLLDLSITLLLFVIFVYESVWELAVFLLSNWFMVALVCDYTGRPAWRGKPSFRWAFRRIRWLRSKMSHGDLTIKQFSVLNLRWPPALPLPSALSLLVRARTVPTCVKDSIMEYLVEHGRAAPISIGNPVLLDKVEEAGSNPFSDLGWAFKSRSIAEVILTWHIATTIFEHKFLSASQSQTSSSIVMVATRLSKYCAYLVMFHPELLPDNPDKTEDVVQLMKEELKEGLGCLEFFFFRHAARVERIMKLKGEGSWNDKKVVKNGVTLGASLQEKAASDHPERVWRMLADVWTELIVSLAPSTDEEHMKGHEDALLQGGEFITALWALTTHTGITRQPMPGGRQGEDGGRAGWATGSPGSGR</sequence>
<reference evidence="4" key="1">
    <citation type="submission" date="2020-05" db="EMBL/GenBank/DDBJ databases">
        <title>WGS assembly of Panicum virgatum.</title>
        <authorList>
            <person name="Lovell J.T."/>
            <person name="Jenkins J."/>
            <person name="Shu S."/>
            <person name="Juenger T.E."/>
            <person name="Schmutz J."/>
        </authorList>
    </citation>
    <scope>NUCLEOTIDE SEQUENCE</scope>
    <source>
        <strain evidence="4">AP13</strain>
    </source>
</reference>
<keyword evidence="5" id="KW-1185">Reference proteome</keyword>
<dbReference type="AlphaFoldDB" id="A0A8T0UG59"/>
<gene>
    <name evidence="4" type="ORF">PVAP13_3NG151800</name>
</gene>
<dbReference type="InterPro" id="IPR025315">
    <property type="entry name" value="DUF4220"/>
</dbReference>
<evidence type="ECO:0000256" key="1">
    <source>
        <dbReference type="SAM" id="MobiDB-lite"/>
    </source>
</evidence>
<protein>
    <recommendedName>
        <fullName evidence="3">DUF4220 domain-containing protein</fullName>
    </recommendedName>
</protein>
<feature type="transmembrane region" description="Helical" evidence="2">
    <location>
        <begin position="69"/>
        <end position="88"/>
    </location>
</feature>
<dbReference type="OrthoDB" id="635900at2759"/>
<feature type="transmembrane region" description="Helical" evidence="2">
    <location>
        <begin position="478"/>
        <end position="497"/>
    </location>
</feature>
<dbReference type="Proteomes" id="UP000823388">
    <property type="component" value="Chromosome 3N"/>
</dbReference>
<dbReference type="Pfam" id="PF13968">
    <property type="entry name" value="DUF4220"/>
    <property type="match status" value="1"/>
</dbReference>
<evidence type="ECO:0000313" key="5">
    <source>
        <dbReference type="Proteomes" id="UP000823388"/>
    </source>
</evidence>
<feature type="transmembrane region" description="Helical" evidence="2">
    <location>
        <begin position="35"/>
        <end position="57"/>
    </location>
</feature>
<keyword evidence="2" id="KW-0812">Transmembrane</keyword>
<dbReference type="InterPro" id="IPR007658">
    <property type="entry name" value="DUF594"/>
</dbReference>
<feature type="domain" description="DUF4220" evidence="3">
    <location>
        <begin position="169"/>
        <end position="560"/>
    </location>
</feature>
<feature type="transmembrane region" description="Helical" evidence="2">
    <location>
        <begin position="413"/>
        <end position="437"/>
    </location>
</feature>
<name>A0A8T0UG59_PANVG</name>
<evidence type="ECO:0000256" key="2">
    <source>
        <dbReference type="SAM" id="Phobius"/>
    </source>
</evidence>
<proteinExistence type="predicted"/>
<comment type="caution">
    <text evidence="4">The sequence shown here is derived from an EMBL/GenBank/DDBJ whole genome shotgun (WGS) entry which is preliminary data.</text>
</comment>
<feature type="transmembrane region" description="Helical" evidence="2">
    <location>
        <begin position="112"/>
        <end position="129"/>
    </location>
</feature>
<dbReference type="Pfam" id="PF04578">
    <property type="entry name" value="DUF594"/>
    <property type="match status" value="1"/>
</dbReference>
<evidence type="ECO:0000313" key="4">
    <source>
        <dbReference type="EMBL" id="KAG2620965.1"/>
    </source>
</evidence>
<feature type="region of interest" description="Disordered" evidence="1">
    <location>
        <begin position="812"/>
        <end position="840"/>
    </location>
</feature>
<dbReference type="EMBL" id="CM029042">
    <property type="protein sequence ID" value="KAG2620965.1"/>
    <property type="molecule type" value="Genomic_DNA"/>
</dbReference>
<keyword evidence="2" id="KW-0472">Membrane</keyword>
<keyword evidence="2" id="KW-1133">Transmembrane helix</keyword>
<evidence type="ECO:0000259" key="3">
    <source>
        <dbReference type="Pfam" id="PF13968"/>
    </source>
</evidence>
<organism evidence="4 5">
    <name type="scientific">Panicum virgatum</name>
    <name type="common">Blackwell switchgrass</name>
    <dbReference type="NCBI Taxonomy" id="38727"/>
    <lineage>
        <taxon>Eukaryota</taxon>
        <taxon>Viridiplantae</taxon>
        <taxon>Streptophyta</taxon>
        <taxon>Embryophyta</taxon>
        <taxon>Tracheophyta</taxon>
        <taxon>Spermatophyta</taxon>
        <taxon>Magnoliopsida</taxon>
        <taxon>Liliopsida</taxon>
        <taxon>Poales</taxon>
        <taxon>Poaceae</taxon>
        <taxon>PACMAD clade</taxon>
        <taxon>Panicoideae</taxon>
        <taxon>Panicodae</taxon>
        <taxon>Paniceae</taxon>
        <taxon>Panicinae</taxon>
        <taxon>Panicum</taxon>
        <taxon>Panicum sect. Hiantes</taxon>
    </lineage>
</organism>
<feature type="transmembrane region" description="Helical" evidence="2">
    <location>
        <begin position="169"/>
        <end position="188"/>
    </location>
</feature>